<reference evidence="1 2" key="1">
    <citation type="journal article" date="2015" name="J. Virol.">
        <title>High-throughput analysis of human cytomegalovirus genome diversity highlights the widespread occurrence of gene-disrupting mutations and pervasive recombination.</title>
        <authorList>
            <person name="Sijmons S."/>
            <person name="Thys K."/>
            <person name="Mbong Ngwese M."/>
            <person name="Van Damme E."/>
            <person name="Dvorak J."/>
            <person name="Van Loock M."/>
            <person name="Li G."/>
            <person name="Tachezy R."/>
            <person name="Busson L."/>
            <person name="Aerssens J."/>
            <person name="Van Ranst M."/>
            <person name="Maes P."/>
        </authorList>
    </citation>
    <scope>NUCLEOTIDE SEQUENCE [LARGE SCALE GENOMIC DNA]</scope>
    <source>
        <strain evidence="1">BE/7/2011</strain>
    </source>
</reference>
<gene>
    <name evidence="1" type="primary">UL146</name>
</gene>
<protein>
    <submittedName>
        <fullName evidence="1">Chemokine vCXCL1</fullName>
    </submittedName>
</protein>
<dbReference type="InterPro" id="IPR036048">
    <property type="entry name" value="Interleukin_8-like_sf"/>
</dbReference>
<dbReference type="GO" id="GO:0005576">
    <property type="term" value="C:extracellular region"/>
    <property type="evidence" value="ECO:0007669"/>
    <property type="project" value="InterPro"/>
</dbReference>
<dbReference type="Proteomes" id="UP000121724">
    <property type="component" value="Genome"/>
</dbReference>
<dbReference type="SUPFAM" id="SSF54117">
    <property type="entry name" value="Interleukin 8-like chemokines"/>
    <property type="match status" value="1"/>
</dbReference>
<proteinExistence type="predicted"/>
<evidence type="ECO:0000313" key="2">
    <source>
        <dbReference type="Proteomes" id="UP000121724"/>
    </source>
</evidence>
<name>A0A0G2T7F0_HCMV</name>
<accession>A0A0G2T7F0</accession>
<dbReference type="EMBL" id="KP745636">
    <property type="protein sequence ID" value="AKI08171.1"/>
    <property type="molecule type" value="Genomic_DNA"/>
</dbReference>
<dbReference type="GO" id="GO:0006955">
    <property type="term" value="P:immune response"/>
    <property type="evidence" value="ECO:0007669"/>
    <property type="project" value="InterPro"/>
</dbReference>
<organism evidence="1 2">
    <name type="scientific">Human cytomegalovirus</name>
    <name type="common">HHV-5</name>
    <name type="synonym">Human herpesvirus 5</name>
    <dbReference type="NCBI Taxonomy" id="10359"/>
    <lineage>
        <taxon>Viruses</taxon>
        <taxon>Duplodnaviria</taxon>
        <taxon>Heunggongvirae</taxon>
        <taxon>Peploviricota</taxon>
        <taxon>Herviviricetes</taxon>
        <taxon>Herpesvirales</taxon>
        <taxon>Orthoherpesviridae</taxon>
        <taxon>Betaherpesvirinae</taxon>
        <taxon>Cytomegalovirus</taxon>
        <taxon>Cytomegalovirus humanbeta5</taxon>
    </lineage>
</organism>
<organismHost>
    <name type="scientific">Homo sapiens</name>
    <name type="common">Human</name>
    <dbReference type="NCBI Taxonomy" id="9606"/>
</organismHost>
<dbReference type="GO" id="GO:0008009">
    <property type="term" value="F:chemokine activity"/>
    <property type="evidence" value="ECO:0007669"/>
    <property type="project" value="InterPro"/>
</dbReference>
<sequence length="119" mass="13489">MRFIFGLLIGLVIVYTYYYEVQSTELRCPCTGGLHDPLYGIFYAGRDPPRPPGCEKDQYYLKPPKGKTVCLGPQHHLSIWLNGQNSSLWHRVLVTGKNGNGPHVTKKGDFPRGRKNIMI</sequence>
<evidence type="ECO:0000313" key="1">
    <source>
        <dbReference type="EMBL" id="AKI08171.1"/>
    </source>
</evidence>